<evidence type="ECO:0000313" key="3">
    <source>
        <dbReference type="Proteomes" id="UP000053815"/>
    </source>
</evidence>
<dbReference type="Pfam" id="PF10428">
    <property type="entry name" value="SOG2"/>
    <property type="match status" value="1"/>
</dbReference>
<accession>A0A0C9N4G3</accession>
<reference evidence="2" key="1">
    <citation type="submission" date="2014-09" db="EMBL/GenBank/DDBJ databases">
        <title>Draft genome sequence of an oleaginous Mucoromycotina fungus Mucor ambiguus NBRC6742.</title>
        <authorList>
            <person name="Takeda I."/>
            <person name="Yamane N."/>
            <person name="Morita T."/>
            <person name="Tamano K."/>
            <person name="Machida M."/>
            <person name="Baker S."/>
            <person name="Koike H."/>
        </authorList>
    </citation>
    <scope>NUCLEOTIDE SEQUENCE</scope>
    <source>
        <strain evidence="2">NBRC 6742</strain>
    </source>
</reference>
<proteinExistence type="predicted"/>
<gene>
    <name evidence="2" type="ORF">MAM1_0439c10517</name>
</gene>
<sequence>MKRNLQPQRLPPLNVAPRMESENTYKSTELDTANHFQTATSAQQPAAPSKSTVHVTEAAQTILFTACSLQRTVGQCIGRIGNESLHIAFAPILHKSKASTEKLVAVLDVIEKRATPELCSELIQATSACISILKELCWTLRTRLSTLVQGLDAKFSRSLLASLYSATVDMKDAWQVISPYLSVDPAQTLASFMQHTKVNTTTPTTPLRNRSQSELAVSAHSPMTSPLASPNTKGDNTQLYTHLRNAVTSSLHVLNTLKQSIEETVQGTKIPVTLERKLNELLRQTQYATELSHRLDKNVEANMGSNKEDLLLLPTRKESSRRIWEDTSIYLKAIVSVMTFIRCISTEEEFVWPKSIKQGCLYVTRMTAEVAKLWNSSSTFAEDGFFLGRQERSSSVSEQPSSPYCTSPASTIDIPRNTQVTRAPLDY</sequence>
<dbReference type="AlphaFoldDB" id="A0A0C9N4G3"/>
<dbReference type="InterPro" id="IPR019487">
    <property type="entry name" value="RAM_signalling_pathway_SOG2"/>
</dbReference>
<evidence type="ECO:0000313" key="2">
    <source>
        <dbReference type="EMBL" id="GAN10967.1"/>
    </source>
</evidence>
<dbReference type="STRING" id="91626.A0A0C9N4G3"/>
<dbReference type="OrthoDB" id="1394818at2759"/>
<feature type="region of interest" description="Disordered" evidence="1">
    <location>
        <begin position="1"/>
        <end position="26"/>
    </location>
</feature>
<protein>
    <submittedName>
        <fullName evidence="2">Uncharacterized protein</fullName>
    </submittedName>
</protein>
<keyword evidence="3" id="KW-1185">Reference proteome</keyword>
<dbReference type="Proteomes" id="UP000053815">
    <property type="component" value="Unassembled WGS sequence"/>
</dbReference>
<organism evidence="2">
    <name type="scientific">Mucor ambiguus</name>
    <dbReference type="NCBI Taxonomy" id="91626"/>
    <lineage>
        <taxon>Eukaryota</taxon>
        <taxon>Fungi</taxon>
        <taxon>Fungi incertae sedis</taxon>
        <taxon>Mucoromycota</taxon>
        <taxon>Mucoromycotina</taxon>
        <taxon>Mucoromycetes</taxon>
        <taxon>Mucorales</taxon>
        <taxon>Mucorineae</taxon>
        <taxon>Mucoraceae</taxon>
        <taxon>Mucor</taxon>
    </lineage>
</organism>
<name>A0A0C9N4G3_9FUNG</name>
<dbReference type="EMBL" id="DF836728">
    <property type="protein sequence ID" value="GAN10967.1"/>
    <property type="molecule type" value="Genomic_DNA"/>
</dbReference>
<evidence type="ECO:0000256" key="1">
    <source>
        <dbReference type="SAM" id="MobiDB-lite"/>
    </source>
</evidence>